<protein>
    <submittedName>
        <fullName evidence="2">Uncharacterized protein</fullName>
    </submittedName>
</protein>
<feature type="compositionally biased region" description="Basic residues" evidence="1">
    <location>
        <begin position="36"/>
        <end position="45"/>
    </location>
</feature>
<reference evidence="2" key="1">
    <citation type="submission" date="2014-09" db="EMBL/GenBank/DDBJ databases">
        <authorList>
            <person name="Magalhaes I.L.F."/>
            <person name="Oliveira U."/>
            <person name="Santos F.R."/>
            <person name="Vidigal T.H.D.A."/>
            <person name="Brescovit A.D."/>
            <person name="Santos A.J."/>
        </authorList>
    </citation>
    <scope>NUCLEOTIDE SEQUENCE</scope>
    <source>
        <tissue evidence="2">Shoot tissue taken approximately 20 cm above the soil surface</tissue>
    </source>
</reference>
<accession>A0A0A9DSW3</accession>
<dbReference type="EMBL" id="GBRH01211023">
    <property type="protein sequence ID" value="JAD86872.1"/>
    <property type="molecule type" value="Transcribed_RNA"/>
</dbReference>
<feature type="compositionally biased region" description="Basic residues" evidence="1">
    <location>
        <begin position="9"/>
        <end position="20"/>
    </location>
</feature>
<organism evidence="2">
    <name type="scientific">Arundo donax</name>
    <name type="common">Giant reed</name>
    <name type="synonym">Donax arundinaceus</name>
    <dbReference type="NCBI Taxonomy" id="35708"/>
    <lineage>
        <taxon>Eukaryota</taxon>
        <taxon>Viridiplantae</taxon>
        <taxon>Streptophyta</taxon>
        <taxon>Embryophyta</taxon>
        <taxon>Tracheophyta</taxon>
        <taxon>Spermatophyta</taxon>
        <taxon>Magnoliopsida</taxon>
        <taxon>Liliopsida</taxon>
        <taxon>Poales</taxon>
        <taxon>Poaceae</taxon>
        <taxon>PACMAD clade</taxon>
        <taxon>Arundinoideae</taxon>
        <taxon>Arundineae</taxon>
        <taxon>Arundo</taxon>
    </lineage>
</organism>
<dbReference type="AlphaFoldDB" id="A0A0A9DSW3"/>
<name>A0A0A9DSW3_ARUDO</name>
<evidence type="ECO:0000256" key="1">
    <source>
        <dbReference type="SAM" id="MobiDB-lite"/>
    </source>
</evidence>
<sequence length="131" mass="13967">MLAAATRGITHRRPPIRRTARPWSSARTPPSPPQRRTTRPPRPRHPSASSLRRSLRYPPTPPPLRRCSPSSAAGREATGLASPLAAPLRELKALGSVDLAGGETERGTCQYAVAGSRGVAVALLPRSGRRG</sequence>
<proteinExistence type="predicted"/>
<reference evidence="2" key="2">
    <citation type="journal article" date="2015" name="Data Brief">
        <title>Shoot transcriptome of the giant reed, Arundo donax.</title>
        <authorList>
            <person name="Barrero R.A."/>
            <person name="Guerrero F.D."/>
            <person name="Moolhuijzen P."/>
            <person name="Goolsby J.A."/>
            <person name="Tidwell J."/>
            <person name="Bellgard S.E."/>
            <person name="Bellgard M.I."/>
        </authorList>
    </citation>
    <scope>NUCLEOTIDE SEQUENCE</scope>
    <source>
        <tissue evidence="2">Shoot tissue taken approximately 20 cm above the soil surface</tissue>
    </source>
</reference>
<evidence type="ECO:0000313" key="2">
    <source>
        <dbReference type="EMBL" id="JAD86872.1"/>
    </source>
</evidence>
<feature type="region of interest" description="Disordered" evidence="1">
    <location>
        <begin position="1"/>
        <end position="84"/>
    </location>
</feature>